<dbReference type="GO" id="GO:0004803">
    <property type="term" value="F:transposase activity"/>
    <property type="evidence" value="ECO:0007669"/>
    <property type="project" value="InterPro"/>
</dbReference>
<dbReference type="AlphaFoldDB" id="A0A0F9DE45"/>
<feature type="domain" description="Transposase IS200-like" evidence="1">
    <location>
        <begin position="14"/>
        <end position="133"/>
    </location>
</feature>
<evidence type="ECO:0000313" key="2">
    <source>
        <dbReference type="EMBL" id="KKL60008.1"/>
    </source>
</evidence>
<dbReference type="PANTHER" id="PTHR33360:SF2">
    <property type="entry name" value="TRANSPOSASE FOR INSERTION SEQUENCE ELEMENT IS200"/>
    <property type="match status" value="1"/>
</dbReference>
<dbReference type="InterPro" id="IPR002686">
    <property type="entry name" value="Transposase_17"/>
</dbReference>
<dbReference type="EMBL" id="LAZR01029292">
    <property type="protein sequence ID" value="KKL60008.1"/>
    <property type="molecule type" value="Genomic_DNA"/>
</dbReference>
<dbReference type="Pfam" id="PF01797">
    <property type="entry name" value="Y1_Tnp"/>
    <property type="match status" value="1"/>
</dbReference>
<organism evidence="2">
    <name type="scientific">marine sediment metagenome</name>
    <dbReference type="NCBI Taxonomy" id="412755"/>
    <lineage>
        <taxon>unclassified sequences</taxon>
        <taxon>metagenomes</taxon>
        <taxon>ecological metagenomes</taxon>
    </lineage>
</organism>
<gene>
    <name evidence="2" type="ORF">LCGC14_2209620</name>
</gene>
<comment type="caution">
    <text evidence="2">The sequence shown here is derived from an EMBL/GenBank/DDBJ whole genome shotgun (WGS) entry which is preliminary data.</text>
</comment>
<dbReference type="GO" id="GO:0003677">
    <property type="term" value="F:DNA binding"/>
    <property type="evidence" value="ECO:0007669"/>
    <property type="project" value="InterPro"/>
</dbReference>
<dbReference type="Gene3D" id="3.30.70.1290">
    <property type="entry name" value="Transposase IS200-like"/>
    <property type="match status" value="1"/>
</dbReference>
<dbReference type="InterPro" id="IPR036515">
    <property type="entry name" value="Transposase_17_sf"/>
</dbReference>
<evidence type="ECO:0000259" key="1">
    <source>
        <dbReference type="SMART" id="SM01321"/>
    </source>
</evidence>
<dbReference type="SMART" id="SM01321">
    <property type="entry name" value="Y1_Tnp"/>
    <property type="match status" value="1"/>
</dbReference>
<accession>A0A0F9DE45</accession>
<dbReference type="PANTHER" id="PTHR33360">
    <property type="entry name" value="TRANSPOSASE FOR INSERTION SEQUENCE ELEMENT IS200"/>
    <property type="match status" value="1"/>
</dbReference>
<dbReference type="NCBIfam" id="NF033573">
    <property type="entry name" value="transpos_IS200"/>
    <property type="match status" value="1"/>
</dbReference>
<proteinExistence type="predicted"/>
<sequence>MNKSSLIRAGRHCVFLIHIHLVFVTKYRKDVLTKESIASCRESFTKVCKKFDAQLKEFNGEEDHVHLLVNYPPKISVSKLVNSLKGASSRVLRKLHPEIQKRLFKGHLWSPSYFAGSCGGASLDTIKKYIQNQQAPVE</sequence>
<reference evidence="2" key="1">
    <citation type="journal article" date="2015" name="Nature">
        <title>Complex archaea that bridge the gap between prokaryotes and eukaryotes.</title>
        <authorList>
            <person name="Spang A."/>
            <person name="Saw J.H."/>
            <person name="Jorgensen S.L."/>
            <person name="Zaremba-Niedzwiedzka K."/>
            <person name="Martijn J."/>
            <person name="Lind A.E."/>
            <person name="van Eijk R."/>
            <person name="Schleper C."/>
            <person name="Guy L."/>
            <person name="Ettema T.J."/>
        </authorList>
    </citation>
    <scope>NUCLEOTIDE SEQUENCE</scope>
</reference>
<protein>
    <recommendedName>
        <fullName evidence="1">Transposase IS200-like domain-containing protein</fullName>
    </recommendedName>
</protein>
<name>A0A0F9DE45_9ZZZZ</name>
<dbReference type="SUPFAM" id="SSF143422">
    <property type="entry name" value="Transposase IS200-like"/>
    <property type="match status" value="1"/>
</dbReference>
<dbReference type="GO" id="GO:0006313">
    <property type="term" value="P:DNA transposition"/>
    <property type="evidence" value="ECO:0007669"/>
    <property type="project" value="InterPro"/>
</dbReference>